<organism evidence="1 2">
    <name type="scientific">Caerostris extrusa</name>
    <name type="common">Bark spider</name>
    <name type="synonym">Caerostris bankana</name>
    <dbReference type="NCBI Taxonomy" id="172846"/>
    <lineage>
        <taxon>Eukaryota</taxon>
        <taxon>Metazoa</taxon>
        <taxon>Ecdysozoa</taxon>
        <taxon>Arthropoda</taxon>
        <taxon>Chelicerata</taxon>
        <taxon>Arachnida</taxon>
        <taxon>Araneae</taxon>
        <taxon>Araneomorphae</taxon>
        <taxon>Entelegynae</taxon>
        <taxon>Araneoidea</taxon>
        <taxon>Araneidae</taxon>
        <taxon>Caerostris</taxon>
    </lineage>
</organism>
<evidence type="ECO:0000313" key="1">
    <source>
        <dbReference type="EMBL" id="GIY71327.1"/>
    </source>
</evidence>
<sequence>MQPEIYQNDLETSKSRLFFVVDPSHLRHGTLSLQCTAEVSLIHSKSSIELIVNDGSSGAEFLHGKRKRLCMRDILNESV</sequence>
<evidence type="ECO:0000313" key="2">
    <source>
        <dbReference type="Proteomes" id="UP001054945"/>
    </source>
</evidence>
<dbReference type="EMBL" id="BPLR01014785">
    <property type="protein sequence ID" value="GIY71327.1"/>
    <property type="molecule type" value="Genomic_DNA"/>
</dbReference>
<name>A0AAV4VLX3_CAEEX</name>
<reference evidence="1 2" key="1">
    <citation type="submission" date="2021-06" db="EMBL/GenBank/DDBJ databases">
        <title>Caerostris extrusa draft genome.</title>
        <authorList>
            <person name="Kono N."/>
            <person name="Arakawa K."/>
        </authorList>
    </citation>
    <scope>NUCLEOTIDE SEQUENCE [LARGE SCALE GENOMIC DNA]</scope>
</reference>
<keyword evidence="2" id="KW-1185">Reference proteome</keyword>
<accession>A0AAV4VLX3</accession>
<protein>
    <submittedName>
        <fullName evidence="1">Ig-like domain-containing protein</fullName>
    </submittedName>
</protein>
<comment type="caution">
    <text evidence="1">The sequence shown here is derived from an EMBL/GenBank/DDBJ whole genome shotgun (WGS) entry which is preliminary data.</text>
</comment>
<dbReference type="Proteomes" id="UP001054945">
    <property type="component" value="Unassembled WGS sequence"/>
</dbReference>
<proteinExistence type="predicted"/>
<gene>
    <name evidence="1" type="primary">AVEN_163488_1</name>
    <name evidence="1" type="ORF">CEXT_562831</name>
</gene>
<dbReference type="AlphaFoldDB" id="A0AAV4VLX3"/>